<dbReference type="InterPro" id="IPR017896">
    <property type="entry name" value="4Fe4S_Fe-S-bd"/>
</dbReference>
<dbReference type="GO" id="GO:0046872">
    <property type="term" value="F:metal ion binding"/>
    <property type="evidence" value="ECO:0007669"/>
    <property type="project" value="UniProtKB-KW"/>
</dbReference>
<evidence type="ECO:0000313" key="5">
    <source>
        <dbReference type="EMBL" id="TKX31290.1"/>
    </source>
</evidence>
<evidence type="ECO:0000259" key="4">
    <source>
        <dbReference type="PROSITE" id="PS51379"/>
    </source>
</evidence>
<dbReference type="RefSeq" id="WP_137620413.1">
    <property type="nucleotide sequence ID" value="NZ_NXLZ01000004.1"/>
</dbReference>
<dbReference type="OrthoDB" id="9803397at2"/>
<dbReference type="InterPro" id="IPR047927">
    <property type="entry name" value="YfhL-like"/>
</dbReference>
<feature type="domain" description="4Fe-4S ferredoxin-type" evidence="4">
    <location>
        <begin position="1"/>
        <end position="29"/>
    </location>
</feature>
<proteinExistence type="predicted"/>
<keyword evidence="6" id="KW-1185">Reference proteome</keyword>
<comment type="caution">
    <text evidence="5">The sequence shown here is derived from an EMBL/GenBank/DDBJ whole genome shotgun (WGS) entry which is preliminary data.</text>
</comment>
<keyword evidence="3" id="KW-0411">Iron-sulfur</keyword>
<protein>
    <submittedName>
        <fullName evidence="5">Ferredoxin</fullName>
    </submittedName>
</protein>
<reference evidence="5 6" key="1">
    <citation type="submission" date="2018-05" db="EMBL/GenBank/DDBJ databases">
        <title>Novel Campyloabacter and Helicobacter Species and Strains.</title>
        <authorList>
            <person name="Mannion A.J."/>
            <person name="Shen Z."/>
            <person name="Fox J.G."/>
        </authorList>
    </citation>
    <scope>NUCLEOTIDE SEQUENCE [LARGE SCALE GENOMIC DNA]</scope>
    <source>
        <strain evidence="6">MIT17-664</strain>
    </source>
</reference>
<evidence type="ECO:0000256" key="1">
    <source>
        <dbReference type="ARBA" id="ARBA00022723"/>
    </source>
</evidence>
<dbReference type="SUPFAM" id="SSF54862">
    <property type="entry name" value="4Fe-4S ferredoxins"/>
    <property type="match status" value="1"/>
</dbReference>
<evidence type="ECO:0000313" key="6">
    <source>
        <dbReference type="Proteomes" id="UP000308838"/>
    </source>
</evidence>
<dbReference type="InterPro" id="IPR017900">
    <property type="entry name" value="4Fe4S_Fe_S_CS"/>
</dbReference>
<dbReference type="EMBL" id="NXLZ01000004">
    <property type="protein sequence ID" value="TKX31290.1"/>
    <property type="molecule type" value="Genomic_DNA"/>
</dbReference>
<dbReference type="AlphaFoldDB" id="A0A4U7BMA1"/>
<keyword evidence="2" id="KW-0408">Iron</keyword>
<keyword evidence="1" id="KW-0479">Metal-binding</keyword>
<sequence>MALLITKDCVCCDACREECPDEAIYEHSPIYVIDADLCSECVNDFSEPACIVACPYECIIPDPDNIESIEELKLKNRRNKEL</sequence>
<dbReference type="Proteomes" id="UP000308838">
    <property type="component" value="Unassembled WGS sequence"/>
</dbReference>
<evidence type="ECO:0000256" key="3">
    <source>
        <dbReference type="ARBA" id="ARBA00023014"/>
    </source>
</evidence>
<dbReference type="NCBIfam" id="NF033683">
    <property type="entry name" value="di_4Fe-4S_YfhL"/>
    <property type="match status" value="1"/>
</dbReference>
<organism evidence="5 6">
    <name type="scientific">Campylobacter estrildidarum</name>
    <dbReference type="NCBI Taxonomy" id="2510189"/>
    <lineage>
        <taxon>Bacteria</taxon>
        <taxon>Pseudomonadati</taxon>
        <taxon>Campylobacterota</taxon>
        <taxon>Epsilonproteobacteria</taxon>
        <taxon>Campylobacterales</taxon>
        <taxon>Campylobacteraceae</taxon>
        <taxon>Campylobacter</taxon>
    </lineage>
</organism>
<dbReference type="Gene3D" id="3.30.70.20">
    <property type="match status" value="1"/>
</dbReference>
<dbReference type="PROSITE" id="PS00198">
    <property type="entry name" value="4FE4S_FER_1"/>
    <property type="match status" value="1"/>
</dbReference>
<dbReference type="PROSITE" id="PS51379">
    <property type="entry name" value="4FE4S_FER_2"/>
    <property type="match status" value="1"/>
</dbReference>
<dbReference type="GO" id="GO:0051536">
    <property type="term" value="F:iron-sulfur cluster binding"/>
    <property type="evidence" value="ECO:0007669"/>
    <property type="project" value="UniProtKB-KW"/>
</dbReference>
<gene>
    <name evidence="5" type="ORF">CQA69_03345</name>
</gene>
<name>A0A4U7BMA1_9BACT</name>
<evidence type="ECO:0000256" key="2">
    <source>
        <dbReference type="ARBA" id="ARBA00023004"/>
    </source>
</evidence>
<accession>A0A4U7BMA1</accession>